<dbReference type="GO" id="GO:0003700">
    <property type="term" value="F:DNA-binding transcription factor activity"/>
    <property type="evidence" value="ECO:0007669"/>
    <property type="project" value="InterPro"/>
</dbReference>
<name>A0A0S3PU11_9BRAD</name>
<sequence length="304" mass="33375">MRADRFQEIAAFVQIAKSGTFSAAARALDLTPSAVSKLVSRLEKRFGVRLFNRSTHSVRLSQEGEALLQRASRVLEAMDDTDKLADAFAAIPSGLLRVYGLPSFALSQLAPIIPEFLVLNPQIRLDLQLGTEKMDFVEADVDVVLRLGDHTDSSLMARKIAESGWVICAAPSYIANRGIPTTPEELAGHNCINFSVRTHSIVWTFDNYSPGRQAVTGNVASNQAPMLRELALRGVGIIRVADFVVADDIRSGALVRLLPGYSGASREPIFALYQPQPQQSLRIRTFVDFLCRKFSHSPWAIPPA</sequence>
<dbReference type="InterPro" id="IPR058163">
    <property type="entry name" value="LysR-type_TF_proteobact-type"/>
</dbReference>
<dbReference type="FunFam" id="1.10.10.10:FF:000001">
    <property type="entry name" value="LysR family transcriptional regulator"/>
    <property type="match status" value="1"/>
</dbReference>
<dbReference type="AlphaFoldDB" id="A0A0S3PU11"/>
<feature type="domain" description="HTH lysR-type" evidence="6">
    <location>
        <begin position="4"/>
        <end position="61"/>
    </location>
</feature>
<dbReference type="PANTHER" id="PTHR30537:SF5">
    <property type="entry name" value="HTH-TYPE TRANSCRIPTIONAL ACTIVATOR TTDR-RELATED"/>
    <property type="match status" value="1"/>
</dbReference>
<evidence type="ECO:0000256" key="5">
    <source>
        <dbReference type="ARBA" id="ARBA00023163"/>
    </source>
</evidence>
<dbReference type="InterPro" id="IPR005119">
    <property type="entry name" value="LysR_subst-bd"/>
</dbReference>
<dbReference type="Pfam" id="PF00126">
    <property type="entry name" value="HTH_1"/>
    <property type="match status" value="1"/>
</dbReference>
<dbReference type="Gene3D" id="3.40.190.290">
    <property type="match status" value="1"/>
</dbReference>
<comment type="similarity">
    <text evidence="2">Belongs to the LysR transcriptional regulatory family.</text>
</comment>
<evidence type="ECO:0000313" key="8">
    <source>
        <dbReference type="Proteomes" id="UP000236884"/>
    </source>
</evidence>
<comment type="function">
    <text evidence="1">NodD regulates the expression of the nodABCFE genes which encode other nodulation proteins. NodD is also a negative regulator of its own expression. Binds flavonoids as inducers.</text>
</comment>
<dbReference type="Gene3D" id="1.10.10.10">
    <property type="entry name" value="Winged helix-like DNA-binding domain superfamily/Winged helix DNA-binding domain"/>
    <property type="match status" value="1"/>
</dbReference>
<dbReference type="PANTHER" id="PTHR30537">
    <property type="entry name" value="HTH-TYPE TRANSCRIPTIONAL REGULATOR"/>
    <property type="match status" value="1"/>
</dbReference>
<organism evidence="7 8">
    <name type="scientific">Variibacter gotjawalensis</name>
    <dbReference type="NCBI Taxonomy" id="1333996"/>
    <lineage>
        <taxon>Bacteria</taxon>
        <taxon>Pseudomonadati</taxon>
        <taxon>Pseudomonadota</taxon>
        <taxon>Alphaproteobacteria</taxon>
        <taxon>Hyphomicrobiales</taxon>
        <taxon>Nitrobacteraceae</taxon>
        <taxon>Variibacter</taxon>
    </lineage>
</organism>
<keyword evidence="3" id="KW-0805">Transcription regulation</keyword>
<evidence type="ECO:0000313" key="7">
    <source>
        <dbReference type="EMBL" id="BAT59439.1"/>
    </source>
</evidence>
<dbReference type="SUPFAM" id="SSF53850">
    <property type="entry name" value="Periplasmic binding protein-like II"/>
    <property type="match status" value="1"/>
</dbReference>
<proteinExistence type="inferred from homology"/>
<dbReference type="PRINTS" id="PR00039">
    <property type="entry name" value="HTHLYSR"/>
</dbReference>
<dbReference type="RefSeq" id="WP_096354801.1">
    <property type="nucleotide sequence ID" value="NZ_AP014946.1"/>
</dbReference>
<dbReference type="EMBL" id="AP014946">
    <property type="protein sequence ID" value="BAT59439.1"/>
    <property type="molecule type" value="Genomic_DNA"/>
</dbReference>
<dbReference type="InterPro" id="IPR000847">
    <property type="entry name" value="LysR_HTH_N"/>
</dbReference>
<keyword evidence="5" id="KW-0804">Transcription</keyword>
<evidence type="ECO:0000256" key="2">
    <source>
        <dbReference type="ARBA" id="ARBA00009437"/>
    </source>
</evidence>
<protein>
    <submittedName>
        <fullName evidence="7">HTH-type transcriptional regulator DmlR</fullName>
    </submittedName>
</protein>
<gene>
    <name evidence="7" type="primary">dmlR_4</name>
    <name evidence="7" type="ORF">GJW-30_1_01972</name>
</gene>
<dbReference type="InterPro" id="IPR036388">
    <property type="entry name" value="WH-like_DNA-bd_sf"/>
</dbReference>
<accession>A0A0S3PU11</accession>
<keyword evidence="8" id="KW-1185">Reference proteome</keyword>
<reference evidence="7 8" key="1">
    <citation type="submission" date="2015-08" db="EMBL/GenBank/DDBJ databases">
        <title>Investigation of the bacterial diversity of lava forest soil.</title>
        <authorList>
            <person name="Lee J.S."/>
        </authorList>
    </citation>
    <scope>NUCLEOTIDE SEQUENCE [LARGE SCALE GENOMIC DNA]</scope>
    <source>
        <strain evidence="7 8">GJW-30</strain>
    </source>
</reference>
<dbReference type="Pfam" id="PF03466">
    <property type="entry name" value="LysR_substrate"/>
    <property type="match status" value="1"/>
</dbReference>
<dbReference type="PROSITE" id="PS50931">
    <property type="entry name" value="HTH_LYSR"/>
    <property type="match status" value="1"/>
</dbReference>
<dbReference type="CDD" id="cd08422">
    <property type="entry name" value="PBP2_CrgA_like"/>
    <property type="match status" value="1"/>
</dbReference>
<dbReference type="Proteomes" id="UP000236884">
    <property type="component" value="Chromosome"/>
</dbReference>
<evidence type="ECO:0000256" key="4">
    <source>
        <dbReference type="ARBA" id="ARBA00023125"/>
    </source>
</evidence>
<evidence type="ECO:0000256" key="1">
    <source>
        <dbReference type="ARBA" id="ARBA00003502"/>
    </source>
</evidence>
<dbReference type="GO" id="GO:0003677">
    <property type="term" value="F:DNA binding"/>
    <property type="evidence" value="ECO:0007669"/>
    <property type="project" value="UniProtKB-KW"/>
</dbReference>
<evidence type="ECO:0000256" key="3">
    <source>
        <dbReference type="ARBA" id="ARBA00023015"/>
    </source>
</evidence>
<dbReference type="KEGG" id="vgo:GJW-30_1_01972"/>
<keyword evidence="4" id="KW-0238">DNA-binding</keyword>
<dbReference type="OrthoDB" id="9786526at2"/>
<dbReference type="SUPFAM" id="SSF46785">
    <property type="entry name" value="Winged helix' DNA-binding domain"/>
    <property type="match status" value="1"/>
</dbReference>
<dbReference type="InterPro" id="IPR036390">
    <property type="entry name" value="WH_DNA-bd_sf"/>
</dbReference>
<evidence type="ECO:0000259" key="6">
    <source>
        <dbReference type="PROSITE" id="PS50931"/>
    </source>
</evidence>